<dbReference type="KEGG" id="ksn:43586385"/>
<dbReference type="EMBL" id="CP144053">
    <property type="protein sequence ID" value="WWD17353.1"/>
    <property type="molecule type" value="Genomic_DNA"/>
</dbReference>
<reference evidence="1" key="1">
    <citation type="submission" date="2017-08" db="EMBL/GenBank/DDBJ databases">
        <authorList>
            <person name="Cuomo C."/>
            <person name="Billmyre B."/>
            <person name="Heitman J."/>
        </authorList>
    </citation>
    <scope>NUCLEOTIDE SEQUENCE</scope>
    <source>
        <strain evidence="1">CBS 12478</strain>
    </source>
</reference>
<proteinExistence type="predicted"/>
<keyword evidence="2" id="KW-1185">Reference proteome</keyword>
<reference evidence="1" key="2">
    <citation type="submission" date="2024-01" db="EMBL/GenBank/DDBJ databases">
        <title>Comparative genomics of Cryptococcus and Kwoniella reveals pathogenesis evolution and contrasting modes of karyotype evolution via chromosome fusion or intercentromeric recombination.</title>
        <authorList>
            <person name="Coelho M.A."/>
            <person name="David-Palma M."/>
            <person name="Shea T."/>
            <person name="Bowers K."/>
            <person name="McGinley-Smith S."/>
            <person name="Mohammad A.W."/>
            <person name="Gnirke A."/>
            <person name="Yurkov A.M."/>
            <person name="Nowrousian M."/>
            <person name="Sun S."/>
            <person name="Cuomo C.A."/>
            <person name="Heitman J."/>
        </authorList>
    </citation>
    <scope>NUCLEOTIDE SEQUENCE</scope>
    <source>
        <strain evidence="1">CBS 12478</strain>
    </source>
</reference>
<accession>A0A5M6C5A6</accession>
<dbReference type="RefSeq" id="XP_031863212.1">
    <property type="nucleotide sequence ID" value="XM_032002275.1"/>
</dbReference>
<sequence>MTISAPVYDKTDPKSDKVVPIYLPVSPEWAEYKDWYNQTAMTAAGAGMFVKQPFITWGAFALAVFGFVNQQPLRQAKDATSPLVVLGMAFAGIVAGIFPKMMLAPEHAQTPIA</sequence>
<evidence type="ECO:0000313" key="1">
    <source>
        <dbReference type="EMBL" id="WWD17353.1"/>
    </source>
</evidence>
<protein>
    <submittedName>
        <fullName evidence="1">Uncharacterized protein</fullName>
    </submittedName>
</protein>
<gene>
    <name evidence="1" type="ORF">CI109_101794</name>
</gene>
<dbReference type="OrthoDB" id="284718at2759"/>
<name>A0A5M6C5A6_9TREE</name>
<evidence type="ECO:0000313" key="2">
    <source>
        <dbReference type="Proteomes" id="UP000322225"/>
    </source>
</evidence>
<dbReference type="GeneID" id="43586385"/>
<dbReference type="Proteomes" id="UP000322225">
    <property type="component" value="Chromosome 3"/>
</dbReference>
<organism evidence="1 2">
    <name type="scientific">Kwoniella shandongensis</name>
    <dbReference type="NCBI Taxonomy" id="1734106"/>
    <lineage>
        <taxon>Eukaryota</taxon>
        <taxon>Fungi</taxon>
        <taxon>Dikarya</taxon>
        <taxon>Basidiomycota</taxon>
        <taxon>Agaricomycotina</taxon>
        <taxon>Tremellomycetes</taxon>
        <taxon>Tremellales</taxon>
        <taxon>Cryptococcaceae</taxon>
        <taxon>Kwoniella</taxon>
    </lineage>
</organism>
<dbReference type="AlphaFoldDB" id="A0A5M6C5A6"/>